<name>A0A286EBL7_9NEIS</name>
<keyword evidence="2" id="KW-1185">Reference proteome</keyword>
<gene>
    <name evidence="1" type="ORF">SAMN02746062_01183</name>
</gene>
<reference evidence="1 2" key="1">
    <citation type="submission" date="2017-09" db="EMBL/GenBank/DDBJ databases">
        <authorList>
            <person name="Ehlers B."/>
            <person name="Leendertz F.H."/>
        </authorList>
    </citation>
    <scope>NUCLEOTIDE SEQUENCE [LARGE SCALE GENOMIC DNA]</scope>
    <source>
        <strain evidence="1 2">DSM 16848</strain>
    </source>
</reference>
<evidence type="ECO:0008006" key="3">
    <source>
        <dbReference type="Google" id="ProtNLM"/>
    </source>
</evidence>
<dbReference type="OrthoDB" id="8605522at2"/>
<accession>A0A286EBL7</accession>
<proteinExistence type="predicted"/>
<dbReference type="AlphaFoldDB" id="A0A286EBL7"/>
<sequence>MNEITQQIQTDSAGNVAETLQFMLEECALDQSPDRPTVAQWRDILQTRGGKFQRLAQICQTWLDENP</sequence>
<evidence type="ECO:0000313" key="2">
    <source>
        <dbReference type="Proteomes" id="UP000219669"/>
    </source>
</evidence>
<dbReference type="Proteomes" id="UP000219669">
    <property type="component" value="Unassembled WGS sequence"/>
</dbReference>
<dbReference type="EMBL" id="OCNF01000008">
    <property type="protein sequence ID" value="SOD68278.1"/>
    <property type="molecule type" value="Genomic_DNA"/>
</dbReference>
<protein>
    <recommendedName>
        <fullName evidence="3">Dioxygenase</fullName>
    </recommendedName>
</protein>
<dbReference type="RefSeq" id="WP_097114238.1">
    <property type="nucleotide sequence ID" value="NZ_CP083931.1"/>
</dbReference>
<organism evidence="1 2">
    <name type="scientific">Alysiella filiformis DSM 16848</name>
    <dbReference type="NCBI Taxonomy" id="1120981"/>
    <lineage>
        <taxon>Bacteria</taxon>
        <taxon>Pseudomonadati</taxon>
        <taxon>Pseudomonadota</taxon>
        <taxon>Betaproteobacteria</taxon>
        <taxon>Neisseriales</taxon>
        <taxon>Neisseriaceae</taxon>
        <taxon>Alysiella</taxon>
    </lineage>
</organism>
<evidence type="ECO:0000313" key="1">
    <source>
        <dbReference type="EMBL" id="SOD68278.1"/>
    </source>
</evidence>